<keyword evidence="4" id="KW-1185">Reference proteome</keyword>
<evidence type="ECO:0000313" key="4">
    <source>
        <dbReference type="Proteomes" id="UP001056201"/>
    </source>
</evidence>
<proteinExistence type="inferred from homology"/>
<name>A0ABY4S7S7_AQUTE</name>
<dbReference type="EMBL" id="CP097635">
    <property type="protein sequence ID" value="URI07146.1"/>
    <property type="molecule type" value="Genomic_DNA"/>
</dbReference>
<dbReference type="Pfam" id="PF01425">
    <property type="entry name" value="Amidase"/>
    <property type="match status" value="1"/>
</dbReference>
<reference evidence="3" key="1">
    <citation type="submission" date="2022-05" db="EMBL/GenBank/DDBJ databases">
        <title>An RpoN-dependent PEP-CTERM gene is involved in floc formation of an Aquincola tertiaricarbonis strain.</title>
        <authorList>
            <person name="Qiu D."/>
            <person name="Xia M."/>
        </authorList>
    </citation>
    <scope>NUCLEOTIDE SEQUENCE</scope>
    <source>
        <strain evidence="3">RN12</strain>
    </source>
</reference>
<dbReference type="Gene3D" id="3.90.1300.10">
    <property type="entry name" value="Amidase signature (AS) domain"/>
    <property type="match status" value="1"/>
</dbReference>
<comment type="similarity">
    <text evidence="1">Belongs to the amidase family.</text>
</comment>
<evidence type="ECO:0000259" key="2">
    <source>
        <dbReference type="Pfam" id="PF01425"/>
    </source>
</evidence>
<dbReference type="InterPro" id="IPR000120">
    <property type="entry name" value="Amidase"/>
</dbReference>
<dbReference type="PANTHER" id="PTHR11895:SF7">
    <property type="entry name" value="GLUTAMYL-TRNA(GLN) AMIDOTRANSFERASE SUBUNIT A, MITOCHONDRIAL"/>
    <property type="match status" value="1"/>
</dbReference>
<sequence length="463" mass="48939">MAGDLWRLPATELGRLYRERSLSPVEVLRAVLARMDAVNPRLNAVVARRDTAALAEAQASERRWAEGRPLSVLDGVPLTVKDSLYWRDLPTTCGTAALRLHQPGHDELAATRAHAGGAVVLGKTSVPEFANEGYTANPLFGVTGNPWNPALTPGGSSGGAVAAVAAGIGPLAIAQDGGGSIRRPASHTGLVGLKPSLSAWPRQHALPGMLLDFDVIGPVARTVADCRLLFDALRGPAAADRSSLFTPAPVREGPLRIRYVERLDGHPLDPQIAASCRRAVQRLAGLGHHVEEGPLPLDVGPLMQAWPEIGQIGLAAAFDAHPEWEAQASPRYREAAAQGRRLGAPRLWQLMAWVRALRQRSPVMFEQLDVIVTPAAAALPWPAAEPYPPVIDGQPVGPRGHAAYTGWVNAAGLPGLALPADPSAQGLPIGIQLIGAHGHEHTLLALAAAYEAAAPWAARWPDL</sequence>
<evidence type="ECO:0000256" key="1">
    <source>
        <dbReference type="ARBA" id="ARBA00009199"/>
    </source>
</evidence>
<dbReference type="InterPro" id="IPR023631">
    <property type="entry name" value="Amidase_dom"/>
</dbReference>
<dbReference type="PANTHER" id="PTHR11895">
    <property type="entry name" value="TRANSAMIDASE"/>
    <property type="match status" value="1"/>
</dbReference>
<accession>A0ABY4S7S7</accession>
<organism evidence="3 4">
    <name type="scientific">Aquincola tertiaricarbonis</name>
    <dbReference type="NCBI Taxonomy" id="391953"/>
    <lineage>
        <taxon>Bacteria</taxon>
        <taxon>Pseudomonadati</taxon>
        <taxon>Pseudomonadota</taxon>
        <taxon>Betaproteobacteria</taxon>
        <taxon>Burkholderiales</taxon>
        <taxon>Sphaerotilaceae</taxon>
        <taxon>Aquincola</taxon>
    </lineage>
</organism>
<protein>
    <submittedName>
        <fullName evidence="3">Amidase</fullName>
    </submittedName>
</protein>
<dbReference type="SUPFAM" id="SSF75304">
    <property type="entry name" value="Amidase signature (AS) enzymes"/>
    <property type="match status" value="1"/>
</dbReference>
<gene>
    <name evidence="3" type="ORF">MW290_00535</name>
</gene>
<dbReference type="Proteomes" id="UP001056201">
    <property type="component" value="Chromosome 1"/>
</dbReference>
<feature type="domain" description="Amidase" evidence="2">
    <location>
        <begin position="26"/>
        <end position="444"/>
    </location>
</feature>
<dbReference type="InterPro" id="IPR036928">
    <property type="entry name" value="AS_sf"/>
</dbReference>
<dbReference type="RefSeq" id="WP_250195411.1">
    <property type="nucleotide sequence ID" value="NZ_CP097635.1"/>
</dbReference>
<evidence type="ECO:0000313" key="3">
    <source>
        <dbReference type="EMBL" id="URI07146.1"/>
    </source>
</evidence>